<evidence type="ECO:0000256" key="4">
    <source>
        <dbReference type="SAM" id="SignalP"/>
    </source>
</evidence>
<reference evidence="5 6" key="1">
    <citation type="journal article" date="2010" name="Stand. Genomic Sci.">
        <title>Complete genome sequence of Conexibacter woesei type strain (ID131577).</title>
        <authorList>
            <person name="Pukall R."/>
            <person name="Lapidus A."/>
            <person name="Glavina Del Rio T."/>
            <person name="Copeland A."/>
            <person name="Tice H."/>
            <person name="Cheng J.-F."/>
            <person name="Lucas S."/>
            <person name="Chen F."/>
            <person name="Nolan M."/>
            <person name="Bruce D."/>
            <person name="Goodwin L."/>
            <person name="Pitluck S."/>
            <person name="Mavromatis K."/>
            <person name="Ivanova N."/>
            <person name="Ovchinnikova G."/>
            <person name="Pati A."/>
            <person name="Chen A."/>
            <person name="Palaniappan K."/>
            <person name="Land M."/>
            <person name="Hauser L."/>
            <person name="Chang Y.-J."/>
            <person name="Jeffries C.D."/>
            <person name="Chain P."/>
            <person name="Meincke L."/>
            <person name="Sims D."/>
            <person name="Brettin T."/>
            <person name="Detter J.C."/>
            <person name="Rohde M."/>
            <person name="Goeker M."/>
            <person name="Bristow J."/>
            <person name="Eisen J.A."/>
            <person name="Markowitz V."/>
            <person name="Kyrpides N.C."/>
            <person name="Klenk H.-P."/>
            <person name="Hugenholtz P."/>
        </authorList>
    </citation>
    <scope>NUCLEOTIDE SEQUENCE [LARGE SCALE GENOMIC DNA]</scope>
    <source>
        <strain evidence="6">DSM 14684 / CIP 108061 / JCM 11494 / NBRC 100937 / ID131577</strain>
    </source>
</reference>
<dbReference type="SUPFAM" id="SSF53850">
    <property type="entry name" value="Periplasmic binding protein-like II"/>
    <property type="match status" value="1"/>
</dbReference>
<proteinExistence type="inferred from homology"/>
<dbReference type="GO" id="GO:0042956">
    <property type="term" value="P:maltodextrin transmembrane transport"/>
    <property type="evidence" value="ECO:0007669"/>
    <property type="project" value="TreeGrafter"/>
</dbReference>
<keyword evidence="2" id="KW-0813">Transport</keyword>
<dbReference type="Gene3D" id="3.40.190.10">
    <property type="entry name" value="Periplasmic binding protein-like II"/>
    <property type="match status" value="2"/>
</dbReference>
<comment type="similarity">
    <text evidence="1">Belongs to the bacterial solute-binding protein 1 family.</text>
</comment>
<gene>
    <name evidence="5" type="ordered locus">Cwoe_5441</name>
</gene>
<reference evidence="6" key="2">
    <citation type="submission" date="2010-01" db="EMBL/GenBank/DDBJ databases">
        <title>The complete genome of Conexibacter woesei DSM 14684.</title>
        <authorList>
            <consortium name="US DOE Joint Genome Institute (JGI-PGF)"/>
            <person name="Lucas S."/>
            <person name="Copeland A."/>
            <person name="Lapidus A."/>
            <person name="Glavina del Rio T."/>
            <person name="Dalin E."/>
            <person name="Tice H."/>
            <person name="Bruce D."/>
            <person name="Goodwin L."/>
            <person name="Pitluck S."/>
            <person name="Kyrpides N."/>
            <person name="Mavromatis K."/>
            <person name="Ivanova N."/>
            <person name="Mikhailova N."/>
            <person name="Chertkov O."/>
            <person name="Brettin T."/>
            <person name="Detter J.C."/>
            <person name="Han C."/>
            <person name="Larimer F."/>
            <person name="Land M."/>
            <person name="Hauser L."/>
            <person name="Markowitz V."/>
            <person name="Cheng J.-F."/>
            <person name="Hugenholtz P."/>
            <person name="Woyke T."/>
            <person name="Wu D."/>
            <person name="Pukall R."/>
            <person name="Steenblock K."/>
            <person name="Schneider S."/>
            <person name="Klenk H.-P."/>
            <person name="Eisen J.A."/>
        </authorList>
    </citation>
    <scope>NUCLEOTIDE SEQUENCE [LARGE SCALE GENOMIC DNA]</scope>
    <source>
        <strain evidence="6">DSM 14684 / CIP 108061 / JCM 11494 / NBRC 100937 / ID131577</strain>
    </source>
</reference>
<dbReference type="AlphaFoldDB" id="D3EZK8"/>
<dbReference type="OrthoDB" id="358201at2"/>
<evidence type="ECO:0000313" key="5">
    <source>
        <dbReference type="EMBL" id="ADB53846.1"/>
    </source>
</evidence>
<dbReference type="GO" id="GO:0055052">
    <property type="term" value="C:ATP-binding cassette (ABC) transporter complex, substrate-binding subunit-containing"/>
    <property type="evidence" value="ECO:0007669"/>
    <property type="project" value="TreeGrafter"/>
</dbReference>
<evidence type="ECO:0000256" key="3">
    <source>
        <dbReference type="ARBA" id="ARBA00022729"/>
    </source>
</evidence>
<evidence type="ECO:0000256" key="2">
    <source>
        <dbReference type="ARBA" id="ARBA00022448"/>
    </source>
</evidence>
<dbReference type="KEGG" id="cwo:Cwoe_5441"/>
<accession>D3EZK8</accession>
<dbReference type="Pfam" id="PF01547">
    <property type="entry name" value="SBP_bac_1"/>
    <property type="match status" value="1"/>
</dbReference>
<keyword evidence="3 4" id="KW-0732">Signal</keyword>
<dbReference type="Proteomes" id="UP000008229">
    <property type="component" value="Chromosome"/>
</dbReference>
<name>D3EZK8_CONWI</name>
<sequence precursor="true">MKLTRALLLAVAALLAAVAVGCGSPGESDDDSSSTTATTRATERVDVAAAGDVTLTIWDQEVRGGQAAQIRRLNAEFQEKYPNVTINRVAKSFEDLNTTLKLAVSGPRAPDVVQANQGRPVMGQLVRARLLRPLTDYAEVYGWDDRYSDLLLNLNKFSPDARQFGSGDLYGLSQMGEIVGVFYNRRLVRRLPETLEEFEASLAETKRAGGVPIQFGNLDKWPGIHEYETVLGRNATPQAVSDFVFAASGASFDTPEFTAAARTLQDWAKAGYFTPDFNGVGYDPAWQRFARGESPYLIAGTWLVADLIRAMGDDVGFFVLPGETAGDDPVALGGEGLPFTVTTASKNPDVAAAYIDFITDANAARVLVETDNLPAMSLPDGIAPTEGLTGDVFAAWRSLNEANGIIPYIDYATPTFYDDISGAIQELLAEKQSPEEFTSGVEAKYSEFTGSL</sequence>
<organism evidence="5 6">
    <name type="scientific">Conexibacter woesei (strain DSM 14684 / CCUG 47730 / CIP 108061 / JCM 11494 / NBRC 100937 / ID131577)</name>
    <dbReference type="NCBI Taxonomy" id="469383"/>
    <lineage>
        <taxon>Bacteria</taxon>
        <taxon>Bacillati</taxon>
        <taxon>Actinomycetota</taxon>
        <taxon>Thermoleophilia</taxon>
        <taxon>Solirubrobacterales</taxon>
        <taxon>Conexibacteraceae</taxon>
        <taxon>Conexibacter</taxon>
    </lineage>
</organism>
<keyword evidence="6" id="KW-1185">Reference proteome</keyword>
<feature type="signal peptide" evidence="4">
    <location>
        <begin position="1"/>
        <end position="21"/>
    </location>
</feature>
<dbReference type="PROSITE" id="PS51257">
    <property type="entry name" value="PROKAR_LIPOPROTEIN"/>
    <property type="match status" value="1"/>
</dbReference>
<dbReference type="InterPro" id="IPR006059">
    <property type="entry name" value="SBP"/>
</dbReference>
<dbReference type="GO" id="GO:0015768">
    <property type="term" value="P:maltose transport"/>
    <property type="evidence" value="ECO:0007669"/>
    <property type="project" value="TreeGrafter"/>
</dbReference>
<dbReference type="GO" id="GO:1901982">
    <property type="term" value="F:maltose binding"/>
    <property type="evidence" value="ECO:0007669"/>
    <property type="project" value="TreeGrafter"/>
</dbReference>
<feature type="chain" id="PRO_5038717418" evidence="4">
    <location>
        <begin position="22"/>
        <end position="452"/>
    </location>
</feature>
<dbReference type="STRING" id="469383.Cwoe_5441"/>
<dbReference type="PANTHER" id="PTHR30061">
    <property type="entry name" value="MALTOSE-BINDING PERIPLASMIC PROTEIN"/>
    <property type="match status" value="1"/>
</dbReference>
<dbReference type="RefSeq" id="WP_012936897.1">
    <property type="nucleotide sequence ID" value="NC_013739.1"/>
</dbReference>
<evidence type="ECO:0000313" key="6">
    <source>
        <dbReference type="Proteomes" id="UP000008229"/>
    </source>
</evidence>
<evidence type="ECO:0000256" key="1">
    <source>
        <dbReference type="ARBA" id="ARBA00008520"/>
    </source>
</evidence>
<dbReference type="EMBL" id="CP001854">
    <property type="protein sequence ID" value="ADB53846.1"/>
    <property type="molecule type" value="Genomic_DNA"/>
</dbReference>
<dbReference type="PANTHER" id="PTHR30061:SF50">
    <property type="entry name" value="MALTOSE_MALTODEXTRIN-BINDING PERIPLASMIC PROTEIN"/>
    <property type="match status" value="1"/>
</dbReference>
<dbReference type="HOGENOM" id="CLU_031285_12_1_11"/>
<protein>
    <submittedName>
        <fullName evidence="5">Extracellular solute-binding protein family 1</fullName>
    </submittedName>
</protein>
<dbReference type="eggNOG" id="COG2182">
    <property type="taxonomic scope" value="Bacteria"/>
</dbReference>